<dbReference type="PROSITE" id="PS52004">
    <property type="entry name" value="KS3_2"/>
    <property type="match status" value="1"/>
</dbReference>
<comment type="similarity">
    <text evidence="2 12">Belongs to the thiolase-like superfamily. Beta-ketoacyl-ACP synthases family.</text>
</comment>
<dbReference type="Proteomes" id="UP000030645">
    <property type="component" value="Unassembled WGS sequence"/>
</dbReference>
<dbReference type="PANTHER" id="PTHR11712">
    <property type="entry name" value="POLYKETIDE SYNTHASE-RELATED"/>
    <property type="match status" value="1"/>
</dbReference>
<evidence type="ECO:0000256" key="7">
    <source>
        <dbReference type="ARBA" id="ARBA00023098"/>
    </source>
</evidence>
<evidence type="ECO:0000256" key="3">
    <source>
        <dbReference type="ARBA" id="ARBA00013191"/>
    </source>
</evidence>
<evidence type="ECO:0000256" key="5">
    <source>
        <dbReference type="ARBA" id="ARBA00022679"/>
    </source>
</evidence>
<name>W9RAB9_9ROSA</name>
<dbReference type="InterPro" id="IPR014031">
    <property type="entry name" value="Ketoacyl_synth_C"/>
</dbReference>
<evidence type="ECO:0000256" key="2">
    <source>
        <dbReference type="ARBA" id="ARBA00008467"/>
    </source>
</evidence>
<dbReference type="InterPro" id="IPR000794">
    <property type="entry name" value="Beta-ketoacyl_synthase"/>
</dbReference>
<dbReference type="GO" id="GO:0004315">
    <property type="term" value="F:3-oxoacyl-[acyl-carrier-protein] synthase activity"/>
    <property type="evidence" value="ECO:0007669"/>
    <property type="project" value="UniProtKB-EC"/>
</dbReference>
<keyword evidence="5 12" id="KW-0808">Transferase</keyword>
<dbReference type="InterPro" id="IPR014030">
    <property type="entry name" value="Ketoacyl_synth_N"/>
</dbReference>
<gene>
    <name evidence="14" type="ORF">L484_004048</name>
</gene>
<dbReference type="GO" id="GO:0005739">
    <property type="term" value="C:mitochondrion"/>
    <property type="evidence" value="ECO:0007669"/>
    <property type="project" value="TreeGrafter"/>
</dbReference>
<evidence type="ECO:0000256" key="11">
    <source>
        <dbReference type="ARBA" id="ARBA00072686"/>
    </source>
</evidence>
<keyword evidence="15" id="KW-1185">Reference proteome</keyword>
<dbReference type="eggNOG" id="KOG1394">
    <property type="taxonomic scope" value="Eukaryota"/>
</dbReference>
<dbReference type="STRING" id="981085.W9RAB9"/>
<evidence type="ECO:0000256" key="12">
    <source>
        <dbReference type="RuleBase" id="RU003694"/>
    </source>
</evidence>
<accession>W9RAB9</accession>
<dbReference type="OrthoDB" id="5334845at2759"/>
<dbReference type="SUPFAM" id="SSF53901">
    <property type="entry name" value="Thiolase-like"/>
    <property type="match status" value="2"/>
</dbReference>
<comment type="pathway">
    <text evidence="1">Lipid metabolism; fatty acid biosynthesis.</text>
</comment>
<evidence type="ECO:0000256" key="6">
    <source>
        <dbReference type="ARBA" id="ARBA00022832"/>
    </source>
</evidence>
<evidence type="ECO:0000313" key="15">
    <source>
        <dbReference type="Proteomes" id="UP000030645"/>
    </source>
</evidence>
<keyword evidence="9" id="KW-0012">Acyltransferase</keyword>
<evidence type="ECO:0000256" key="4">
    <source>
        <dbReference type="ARBA" id="ARBA00022516"/>
    </source>
</evidence>
<dbReference type="NCBIfam" id="NF004970">
    <property type="entry name" value="PRK06333.1"/>
    <property type="match status" value="1"/>
</dbReference>
<dbReference type="NCBIfam" id="TIGR03150">
    <property type="entry name" value="fabF"/>
    <property type="match status" value="1"/>
</dbReference>
<evidence type="ECO:0000256" key="10">
    <source>
        <dbReference type="ARBA" id="ARBA00044350"/>
    </source>
</evidence>
<evidence type="ECO:0000313" key="14">
    <source>
        <dbReference type="EMBL" id="EXB78683.1"/>
    </source>
</evidence>
<evidence type="ECO:0000259" key="13">
    <source>
        <dbReference type="PROSITE" id="PS52004"/>
    </source>
</evidence>
<evidence type="ECO:0000256" key="8">
    <source>
        <dbReference type="ARBA" id="ARBA00023160"/>
    </source>
</evidence>
<feature type="domain" description="Ketosynthase family 3 (KS3)" evidence="13">
    <location>
        <begin position="37"/>
        <end position="470"/>
    </location>
</feature>
<dbReference type="Gene3D" id="3.40.47.10">
    <property type="match status" value="2"/>
</dbReference>
<evidence type="ECO:0000256" key="9">
    <source>
        <dbReference type="ARBA" id="ARBA00023315"/>
    </source>
</evidence>
<dbReference type="InterPro" id="IPR016039">
    <property type="entry name" value="Thiolase-like"/>
</dbReference>
<dbReference type="InterPro" id="IPR017568">
    <property type="entry name" value="3-oxoacyl-ACP_synth-2"/>
</dbReference>
<dbReference type="Pfam" id="PF00109">
    <property type="entry name" value="ketoacyl-synt"/>
    <property type="match status" value="1"/>
</dbReference>
<dbReference type="EMBL" id="KE344775">
    <property type="protein sequence ID" value="EXB78683.1"/>
    <property type="molecule type" value="Genomic_DNA"/>
</dbReference>
<dbReference type="EC" id="2.3.1.41" evidence="3"/>
<dbReference type="InterPro" id="IPR020841">
    <property type="entry name" value="PKS_Beta-ketoAc_synthase_dom"/>
</dbReference>
<dbReference type="FunFam" id="3.40.47.10:FF:000015">
    <property type="entry name" value="3-oxoacyl-[acyl-carrier-protein] synthase, mitochondrial"/>
    <property type="match status" value="1"/>
</dbReference>
<organism evidence="14 15">
    <name type="scientific">Morus notabilis</name>
    <dbReference type="NCBI Taxonomy" id="981085"/>
    <lineage>
        <taxon>Eukaryota</taxon>
        <taxon>Viridiplantae</taxon>
        <taxon>Streptophyta</taxon>
        <taxon>Embryophyta</taxon>
        <taxon>Tracheophyta</taxon>
        <taxon>Spermatophyta</taxon>
        <taxon>Magnoliopsida</taxon>
        <taxon>eudicotyledons</taxon>
        <taxon>Gunneridae</taxon>
        <taxon>Pentapetalae</taxon>
        <taxon>rosids</taxon>
        <taxon>fabids</taxon>
        <taxon>Rosales</taxon>
        <taxon>Moraceae</taxon>
        <taxon>Moreae</taxon>
        <taxon>Morus</taxon>
    </lineage>
</organism>
<dbReference type="Pfam" id="PF02801">
    <property type="entry name" value="Ketoacyl-synt_C"/>
    <property type="match status" value="1"/>
</dbReference>
<sequence>MSALSRRSFRSSSRLLFRRSYSSSGVKALGDPPIVHSRRVVVTGLGMVSPLGCGVETTWNRLLKGECGIRSLTTDDLKMHSFDRETQLYTYEQLSSKVAAVVPCGTKPHEFNEELWLNSKEHRSIARFIGFALCAVHEALKDANWLPSEQEQKERTGVSIGGGIGSISDILDAAQMICEKRIRRLSPFFIPRILINMASGHVSMKYGFQGPNHAAVTACATGAHSIGDAARMIQFGDSDVMVAGGTESSIDALSIAGFCRSRALTTKFNAAPQEASRPFDYSRDGFVIGEGSGVLVLEELEHAKRRGAKIYAELRGYGTSGDAHHITQPHIDGRGAILAMTRALKQSALNPEQVDYINAHATSTPLGDEVEASAIRSLFSDHATSGALAFSSTKGAVGHLLGAAGAVEAIFTILAINHGIAPLTLNLTKPDPIFSDAFMPLNTSKKMPIRAALSNSFGFGGTNASLLFTAAS</sequence>
<evidence type="ECO:0000256" key="1">
    <source>
        <dbReference type="ARBA" id="ARBA00005194"/>
    </source>
</evidence>
<dbReference type="PROSITE" id="PS00606">
    <property type="entry name" value="KS3_1"/>
    <property type="match status" value="1"/>
</dbReference>
<protein>
    <recommendedName>
        <fullName evidence="11">3-oxoacyl-[acyl-carrier-protein] synthase, mitochondrial</fullName>
        <ecNumber evidence="3">2.3.1.41</ecNumber>
    </recommendedName>
    <alternativeName>
        <fullName evidence="10">Beta-ketoacyl-ACP synthase</fullName>
    </alternativeName>
</protein>
<keyword evidence="8" id="KW-0275">Fatty acid biosynthesis</keyword>
<dbReference type="GO" id="GO:0006633">
    <property type="term" value="P:fatty acid biosynthetic process"/>
    <property type="evidence" value="ECO:0007669"/>
    <property type="project" value="UniProtKB-KW"/>
</dbReference>
<dbReference type="InterPro" id="IPR018201">
    <property type="entry name" value="Ketoacyl_synth_AS"/>
</dbReference>
<dbReference type="FunFam" id="3.40.47.10:FF:000024">
    <property type="entry name" value="3-oxoacyl-[acyl-carrier-protein] synthase, mitochondrial"/>
    <property type="match status" value="1"/>
</dbReference>
<dbReference type="AlphaFoldDB" id="W9RAB9"/>
<dbReference type="SMART" id="SM00825">
    <property type="entry name" value="PKS_KS"/>
    <property type="match status" value="1"/>
</dbReference>
<keyword evidence="4" id="KW-0444">Lipid biosynthesis</keyword>
<dbReference type="KEGG" id="mnt:21387556"/>
<reference evidence="15" key="1">
    <citation type="submission" date="2013-01" db="EMBL/GenBank/DDBJ databases">
        <title>Draft Genome Sequence of a Mulberry Tree, Morus notabilis C.K. Schneid.</title>
        <authorList>
            <person name="He N."/>
            <person name="Zhao S."/>
        </authorList>
    </citation>
    <scope>NUCLEOTIDE SEQUENCE</scope>
</reference>
<keyword evidence="7" id="KW-0443">Lipid metabolism</keyword>
<dbReference type="NCBIfam" id="NF005589">
    <property type="entry name" value="PRK07314.1"/>
    <property type="match status" value="1"/>
</dbReference>
<dbReference type="PANTHER" id="PTHR11712:SF297">
    <property type="entry name" value="3-OXOACYL-[ACYL-CARRIER-PROTEIN] SYNTHASE, MITOCHONDRIAL"/>
    <property type="match status" value="1"/>
</dbReference>
<proteinExistence type="inferred from homology"/>
<dbReference type="CDD" id="cd00834">
    <property type="entry name" value="KAS_I_II"/>
    <property type="match status" value="1"/>
</dbReference>
<keyword evidence="6" id="KW-0276">Fatty acid metabolism</keyword>